<reference evidence="2" key="2">
    <citation type="submission" date="2016-06" db="EMBL/GenBank/DDBJ databases">
        <title>The genome of a short-lived fish provides insights into sex chromosome evolution and the genetic control of aging.</title>
        <authorList>
            <person name="Reichwald K."/>
            <person name="Felder M."/>
            <person name="Petzold A."/>
            <person name="Koch P."/>
            <person name="Groth M."/>
            <person name="Platzer M."/>
        </authorList>
    </citation>
    <scope>NUCLEOTIDE SEQUENCE</scope>
    <source>
        <tissue evidence="2">Brain</tissue>
    </source>
</reference>
<feature type="non-terminal residue" evidence="2">
    <location>
        <position position="76"/>
    </location>
</feature>
<evidence type="ECO:0000256" key="1">
    <source>
        <dbReference type="SAM" id="SignalP"/>
    </source>
</evidence>
<accession>A0A1A8JD45</accession>
<feature type="non-terminal residue" evidence="2">
    <location>
        <position position="1"/>
    </location>
</feature>
<feature type="signal peptide" evidence="1">
    <location>
        <begin position="1"/>
        <end position="18"/>
    </location>
</feature>
<dbReference type="AlphaFoldDB" id="A0A1A8JD45"/>
<dbReference type="EMBL" id="HAED01021139">
    <property type="protein sequence ID" value="SBR07806.1"/>
    <property type="molecule type" value="Transcribed_RNA"/>
</dbReference>
<reference evidence="2" key="1">
    <citation type="submission" date="2016-05" db="EMBL/GenBank/DDBJ databases">
        <authorList>
            <person name="Lavstsen T."/>
            <person name="Jespersen J.S."/>
        </authorList>
    </citation>
    <scope>NUCLEOTIDE SEQUENCE</scope>
    <source>
        <tissue evidence="2">Brain</tissue>
    </source>
</reference>
<name>A0A1A8JD45_NOTKU</name>
<proteinExistence type="predicted"/>
<protein>
    <submittedName>
        <fullName evidence="2">Uncharacterized protein</fullName>
    </submittedName>
</protein>
<keyword evidence="1" id="KW-0732">Signal</keyword>
<gene>
    <name evidence="2" type="primary">Nfu_g_1_004840</name>
</gene>
<organism evidence="2">
    <name type="scientific">Nothobranchius kuhntae</name>
    <name type="common">Beira killifish</name>
    <dbReference type="NCBI Taxonomy" id="321403"/>
    <lineage>
        <taxon>Eukaryota</taxon>
        <taxon>Metazoa</taxon>
        <taxon>Chordata</taxon>
        <taxon>Craniata</taxon>
        <taxon>Vertebrata</taxon>
        <taxon>Euteleostomi</taxon>
        <taxon>Actinopterygii</taxon>
        <taxon>Neopterygii</taxon>
        <taxon>Teleostei</taxon>
        <taxon>Neoteleostei</taxon>
        <taxon>Acanthomorphata</taxon>
        <taxon>Ovalentaria</taxon>
        <taxon>Atherinomorphae</taxon>
        <taxon>Cyprinodontiformes</taxon>
        <taxon>Nothobranchiidae</taxon>
        <taxon>Nothobranchius</taxon>
    </lineage>
</organism>
<evidence type="ECO:0000313" key="2">
    <source>
        <dbReference type="EMBL" id="SBR07806.1"/>
    </source>
</evidence>
<feature type="chain" id="PRO_5008372802" evidence="1">
    <location>
        <begin position="19"/>
        <end position="76"/>
    </location>
</feature>
<sequence length="76" mass="8518">KQPTPNLIWTAAARLAVASCLSAQRTCRSQHPLWRRGACTVVAIQISLHHRRNKTERIDSRALKFGSVIQITKEGL</sequence>